<dbReference type="AlphaFoldDB" id="A0A183PV29"/>
<sequence length="53" mass="6406">MVISCELSRLLRSYKFSSMYVRCCHDYKSGKLNHWCEFLYGLKRLTYHVHTSD</sequence>
<evidence type="ECO:0000313" key="2">
    <source>
        <dbReference type="Proteomes" id="UP000269396"/>
    </source>
</evidence>
<organism evidence="1 2">
    <name type="scientific">Schistosoma mattheei</name>
    <dbReference type="NCBI Taxonomy" id="31246"/>
    <lineage>
        <taxon>Eukaryota</taxon>
        <taxon>Metazoa</taxon>
        <taxon>Spiralia</taxon>
        <taxon>Lophotrochozoa</taxon>
        <taxon>Platyhelminthes</taxon>
        <taxon>Trematoda</taxon>
        <taxon>Digenea</taxon>
        <taxon>Strigeidida</taxon>
        <taxon>Schistosomatoidea</taxon>
        <taxon>Schistosomatidae</taxon>
        <taxon>Schistosoma</taxon>
    </lineage>
</organism>
<reference evidence="1 2" key="1">
    <citation type="submission" date="2018-11" db="EMBL/GenBank/DDBJ databases">
        <authorList>
            <consortium name="Pathogen Informatics"/>
        </authorList>
    </citation>
    <scope>NUCLEOTIDE SEQUENCE [LARGE SCALE GENOMIC DNA]</scope>
    <source>
        <strain>Denwood</strain>
        <strain evidence="2">Zambia</strain>
    </source>
</reference>
<accession>A0A183PV29</accession>
<protein>
    <submittedName>
        <fullName evidence="1">Uncharacterized protein</fullName>
    </submittedName>
</protein>
<dbReference type="EMBL" id="UZAL01040077">
    <property type="protein sequence ID" value="VDP76476.1"/>
    <property type="molecule type" value="Genomic_DNA"/>
</dbReference>
<keyword evidence="2" id="KW-1185">Reference proteome</keyword>
<dbReference type="Proteomes" id="UP000269396">
    <property type="component" value="Unassembled WGS sequence"/>
</dbReference>
<gene>
    <name evidence="1" type="ORF">SMTD_LOCUS18215</name>
</gene>
<proteinExistence type="predicted"/>
<evidence type="ECO:0000313" key="1">
    <source>
        <dbReference type="EMBL" id="VDP76476.1"/>
    </source>
</evidence>
<name>A0A183PV29_9TREM</name>